<dbReference type="PANTHER" id="PTHR35923:SF2">
    <property type="entry name" value="ENDOGLUCANASE"/>
    <property type="match status" value="1"/>
</dbReference>
<dbReference type="AlphaFoldDB" id="D5UEY4"/>
<dbReference type="PROSITE" id="PS51173">
    <property type="entry name" value="CBM2"/>
    <property type="match status" value="1"/>
</dbReference>
<keyword evidence="9" id="KW-0732">Signal</keyword>
<feature type="chain" id="PRO_5003077415" description="Endoglucanase" evidence="9">
    <location>
        <begin position="36"/>
        <end position="597"/>
    </location>
</feature>
<feature type="compositionally biased region" description="Polar residues" evidence="8">
    <location>
        <begin position="430"/>
        <end position="442"/>
    </location>
</feature>
<evidence type="ECO:0000256" key="1">
    <source>
        <dbReference type="ARBA" id="ARBA00000966"/>
    </source>
</evidence>
<comment type="catalytic activity">
    <reaction evidence="1 7">
        <text>Endohydrolysis of (1-&gt;4)-beta-D-glucosidic linkages in cellulose, lichenin and cereal beta-D-glucans.</text>
        <dbReference type="EC" id="3.2.1.4"/>
    </reaction>
</comment>
<evidence type="ECO:0000256" key="2">
    <source>
        <dbReference type="ARBA" id="ARBA00022801"/>
    </source>
</evidence>
<dbReference type="PANTHER" id="PTHR35923">
    <property type="entry name" value="MAJOR EXTRACELLULAR ENDOGLUCANASE"/>
    <property type="match status" value="1"/>
</dbReference>
<dbReference type="Gene3D" id="2.60.40.290">
    <property type="match status" value="1"/>
</dbReference>
<evidence type="ECO:0000256" key="4">
    <source>
        <dbReference type="ARBA" id="ARBA00023277"/>
    </source>
</evidence>
<dbReference type="Gene3D" id="3.20.20.80">
    <property type="entry name" value="Glycosidases"/>
    <property type="match status" value="1"/>
</dbReference>
<dbReference type="InterPro" id="IPR017853">
    <property type="entry name" value="GH"/>
</dbReference>
<dbReference type="GO" id="GO:0030245">
    <property type="term" value="P:cellulose catabolic process"/>
    <property type="evidence" value="ECO:0007669"/>
    <property type="project" value="UniProtKB-KW"/>
</dbReference>
<dbReference type="GO" id="GO:0008810">
    <property type="term" value="F:cellulase activity"/>
    <property type="evidence" value="ECO:0007669"/>
    <property type="project" value="UniProtKB-EC"/>
</dbReference>
<accession>D5UEY4</accession>
<dbReference type="SMART" id="SM00637">
    <property type="entry name" value="CBD_II"/>
    <property type="match status" value="1"/>
</dbReference>
<name>D5UEY4_CELFN</name>
<dbReference type="InterPro" id="IPR001919">
    <property type="entry name" value="CBD2"/>
</dbReference>
<keyword evidence="12" id="KW-1185">Reference proteome</keyword>
<feature type="region of interest" description="Disordered" evidence="8">
    <location>
        <begin position="429"/>
        <end position="490"/>
    </location>
</feature>
<feature type="domain" description="CBM2" evidence="10">
    <location>
        <begin position="489"/>
        <end position="597"/>
    </location>
</feature>
<sequence length="597" mass="64474">MTTSRVRRLRTALGSVLAAGALTLPLALSAAPAQAADTPDWLHVQGNKIVDASGKEVWLTGVNWFGFNADERVFHGLWSANMRTLTKGMADRGLNVVRVPISAELMLEWKAGTFTKPNVNEFANPELAGLNSLQIFEKFLEMSDEYGLKVFLDVHSAEADNSGHVYPVWWKGDITTEHVYEAWEWAAARWKTNDTLIGADLKNEPHGTQGQTERAKWDGSTDKDNFKHFAETAAKKVLAINPNWLIFVEGIEIYPKDGVSWSSTGLTDYHNMWWGGNLRGVRDFPIDLGANQDQLVYSPHDYGPLVHLQPWFKGEWSRETLERDVWDPNWLYLHKENTAPLLIGEWGGFMDGGPNEKWMVALRDLIVDRRLSHTFWVLNPNSGDTGGLLGYDWATWDEEKYALLKPALWQDGGKFVGLDHDVPLGGVGSTTGKSLSQVNGTFPSPTATATPTPTPSVTPTPTPSVTPTPTPSVTPTPTPSATPTPTATPTSAAGACTVTFSGNAWNSGMTGAVRLTNTGSTLSGWTLTFTAPAGVTVTQGWGGTWSQSGSTVTVRNADWNGTLATGGTVEIGFNASHGGTTGTPSGFAVNGASCATA</sequence>
<dbReference type="OrthoDB" id="4902692at2"/>
<dbReference type="InterPro" id="IPR018087">
    <property type="entry name" value="Glyco_hydro_5_CS"/>
</dbReference>
<evidence type="ECO:0000256" key="5">
    <source>
        <dbReference type="ARBA" id="ARBA00023295"/>
    </source>
</evidence>
<gene>
    <name evidence="11" type="ordered locus">Cfla_1897</name>
</gene>
<dbReference type="KEGG" id="cfl:Cfla_1897"/>
<dbReference type="RefSeq" id="WP_013117128.1">
    <property type="nucleotide sequence ID" value="NC_014151.1"/>
</dbReference>
<evidence type="ECO:0000313" key="11">
    <source>
        <dbReference type="EMBL" id="ADG74794.1"/>
    </source>
</evidence>
<evidence type="ECO:0000256" key="9">
    <source>
        <dbReference type="SAM" id="SignalP"/>
    </source>
</evidence>
<comment type="similarity">
    <text evidence="7">Belongs to the glycosyl hydrolase 5 (cellulase A) family.</text>
</comment>
<feature type="region of interest" description="Disordered" evidence="8">
    <location>
        <begin position="200"/>
        <end position="219"/>
    </location>
</feature>
<evidence type="ECO:0000256" key="3">
    <source>
        <dbReference type="ARBA" id="ARBA00023001"/>
    </source>
</evidence>
<dbReference type="PROSITE" id="PS00561">
    <property type="entry name" value="CBM2_A"/>
    <property type="match status" value="1"/>
</dbReference>
<evidence type="ECO:0000256" key="7">
    <source>
        <dbReference type="RuleBase" id="RU361153"/>
    </source>
</evidence>
<dbReference type="InterPro" id="IPR018366">
    <property type="entry name" value="CBM2_CS"/>
</dbReference>
<dbReference type="GO" id="GO:0030247">
    <property type="term" value="F:polysaccharide binding"/>
    <property type="evidence" value="ECO:0007669"/>
    <property type="project" value="UniProtKB-UniRule"/>
</dbReference>
<dbReference type="InterPro" id="IPR008965">
    <property type="entry name" value="CBM2/CBM3_carb-bd_dom_sf"/>
</dbReference>
<dbReference type="Proteomes" id="UP000000849">
    <property type="component" value="Chromosome"/>
</dbReference>
<evidence type="ECO:0000259" key="10">
    <source>
        <dbReference type="PROSITE" id="PS51173"/>
    </source>
</evidence>
<dbReference type="EMBL" id="CP001964">
    <property type="protein sequence ID" value="ADG74794.1"/>
    <property type="molecule type" value="Genomic_DNA"/>
</dbReference>
<dbReference type="EC" id="3.2.1.4" evidence="7"/>
<protein>
    <recommendedName>
        <fullName evidence="7">Endoglucanase</fullName>
        <ecNumber evidence="7">3.2.1.4</ecNumber>
    </recommendedName>
</protein>
<evidence type="ECO:0000256" key="8">
    <source>
        <dbReference type="SAM" id="MobiDB-lite"/>
    </source>
</evidence>
<dbReference type="STRING" id="446466.Cfla_1897"/>
<evidence type="ECO:0000256" key="6">
    <source>
        <dbReference type="ARBA" id="ARBA00023326"/>
    </source>
</evidence>
<reference evidence="11 12" key="1">
    <citation type="journal article" date="2010" name="Stand. Genomic Sci.">
        <title>Complete genome sequence of Cellulomonas flavigena type strain (134).</title>
        <authorList>
            <person name="Abt B."/>
            <person name="Foster B."/>
            <person name="Lapidus A."/>
            <person name="Clum A."/>
            <person name="Sun H."/>
            <person name="Pukall R."/>
            <person name="Lucas S."/>
            <person name="Glavina Del Rio T."/>
            <person name="Nolan M."/>
            <person name="Tice H."/>
            <person name="Cheng J.F."/>
            <person name="Pitluck S."/>
            <person name="Liolios K."/>
            <person name="Ivanova N."/>
            <person name="Mavromatis K."/>
            <person name="Ovchinnikova G."/>
            <person name="Pati A."/>
            <person name="Goodwin L."/>
            <person name="Chen A."/>
            <person name="Palaniappan K."/>
            <person name="Land M."/>
            <person name="Hauser L."/>
            <person name="Chang Y.J."/>
            <person name="Jeffries C.D."/>
            <person name="Rohde M."/>
            <person name="Goker M."/>
            <person name="Woyke T."/>
            <person name="Bristow J."/>
            <person name="Eisen J.A."/>
            <person name="Markowitz V."/>
            <person name="Hugenholtz P."/>
            <person name="Kyrpides N.C."/>
            <person name="Klenk H.P."/>
        </authorList>
    </citation>
    <scope>NUCLEOTIDE SEQUENCE [LARGE SCALE GENOMIC DNA]</scope>
    <source>
        <strain evidence="12">ATCC 482 / DSM 20109 / BCRC 11376 / JCM 18109 / NBRC 3775 / NCIMB 8073 / NRS 134</strain>
    </source>
</reference>
<keyword evidence="2 7" id="KW-0378">Hydrolase</keyword>
<evidence type="ECO:0000313" key="12">
    <source>
        <dbReference type="Proteomes" id="UP000000849"/>
    </source>
</evidence>
<dbReference type="SUPFAM" id="SSF51445">
    <property type="entry name" value="(Trans)glycosidases"/>
    <property type="match status" value="1"/>
</dbReference>
<feature type="signal peptide" evidence="9">
    <location>
        <begin position="1"/>
        <end position="35"/>
    </location>
</feature>
<dbReference type="HOGENOM" id="CLU_020735_1_0_11"/>
<dbReference type="CAZy" id="CBM2">
    <property type="family name" value="Carbohydrate-Binding Module Family 2"/>
</dbReference>
<proteinExistence type="inferred from homology"/>
<dbReference type="Pfam" id="PF00150">
    <property type="entry name" value="Cellulase"/>
    <property type="match status" value="1"/>
</dbReference>
<feature type="compositionally biased region" description="Pro residues" evidence="8">
    <location>
        <begin position="452"/>
        <end position="482"/>
    </location>
</feature>
<keyword evidence="3 7" id="KW-0136">Cellulose degradation</keyword>
<dbReference type="CAZy" id="GH5">
    <property type="family name" value="Glycoside Hydrolase Family 5"/>
</dbReference>
<keyword evidence="6 7" id="KW-0624">Polysaccharide degradation</keyword>
<keyword evidence="5 7" id="KW-0326">Glycosidase</keyword>
<dbReference type="eggNOG" id="COG2730">
    <property type="taxonomic scope" value="Bacteria"/>
</dbReference>
<dbReference type="InterPro" id="IPR001547">
    <property type="entry name" value="Glyco_hydro_5"/>
</dbReference>
<keyword evidence="4 7" id="KW-0119">Carbohydrate metabolism</keyword>
<dbReference type="InterPro" id="IPR012291">
    <property type="entry name" value="CBM2_carb-bd_dom_sf"/>
</dbReference>
<dbReference type="PROSITE" id="PS00659">
    <property type="entry name" value="GLYCOSYL_HYDROL_F5"/>
    <property type="match status" value="1"/>
</dbReference>
<organism evidence="11 12">
    <name type="scientific">Cellulomonas flavigena (strain ATCC 482 / DSM 20109 / BCRC 11376 / JCM 18109 / NBRC 3775 / NCIMB 8073 / NRS 134)</name>
    <dbReference type="NCBI Taxonomy" id="446466"/>
    <lineage>
        <taxon>Bacteria</taxon>
        <taxon>Bacillati</taxon>
        <taxon>Actinomycetota</taxon>
        <taxon>Actinomycetes</taxon>
        <taxon>Micrococcales</taxon>
        <taxon>Cellulomonadaceae</taxon>
        <taxon>Cellulomonas</taxon>
    </lineage>
</organism>
<dbReference type="Pfam" id="PF00553">
    <property type="entry name" value="CBM_2"/>
    <property type="match status" value="1"/>
</dbReference>
<dbReference type="eggNOG" id="COG5297">
    <property type="taxonomic scope" value="Bacteria"/>
</dbReference>
<dbReference type="SUPFAM" id="SSF49384">
    <property type="entry name" value="Carbohydrate-binding domain"/>
    <property type="match status" value="1"/>
</dbReference>